<keyword evidence="3" id="KW-1185">Reference proteome</keyword>
<organism evidence="2 3">
    <name type="scientific">Halanaerobium polyolivorans</name>
    <dbReference type="NCBI Taxonomy" id="2886943"/>
    <lineage>
        <taxon>Bacteria</taxon>
        <taxon>Bacillati</taxon>
        <taxon>Bacillota</taxon>
        <taxon>Clostridia</taxon>
        <taxon>Halanaerobiales</taxon>
        <taxon>Halanaerobiaceae</taxon>
        <taxon>Halanaerobium</taxon>
    </lineage>
</organism>
<keyword evidence="2" id="KW-0489">Methyltransferase</keyword>
<comment type="caution">
    <text evidence="2">The sequence shown here is derived from an EMBL/GenBank/DDBJ whole genome shotgun (WGS) entry which is preliminary data.</text>
</comment>
<gene>
    <name evidence="2" type="ORF">LJ207_04305</name>
</gene>
<proteinExistence type="predicted"/>
<dbReference type="InterPro" id="IPR029063">
    <property type="entry name" value="SAM-dependent_MTases_sf"/>
</dbReference>
<feature type="domain" description="Methyltransferase type 11" evidence="1">
    <location>
        <begin position="56"/>
        <end position="140"/>
    </location>
</feature>
<reference evidence="2 3" key="1">
    <citation type="submission" date="2021-10" db="EMBL/GenBank/DDBJ databases">
        <authorList>
            <person name="Grouzdev D.S."/>
            <person name="Pantiukh K.S."/>
            <person name="Krutkina M.S."/>
        </authorList>
    </citation>
    <scope>NUCLEOTIDE SEQUENCE [LARGE SCALE GENOMIC DNA]</scope>
    <source>
        <strain evidence="2 3">Z-7514</strain>
    </source>
</reference>
<dbReference type="Proteomes" id="UP001199296">
    <property type="component" value="Unassembled WGS sequence"/>
</dbReference>
<keyword evidence="2" id="KW-0808">Transferase</keyword>
<dbReference type="EMBL" id="JAJFAT010000004">
    <property type="protein sequence ID" value="MCC3144545.1"/>
    <property type="molecule type" value="Genomic_DNA"/>
</dbReference>
<dbReference type="Pfam" id="PF08241">
    <property type="entry name" value="Methyltransf_11"/>
    <property type="match status" value="1"/>
</dbReference>
<dbReference type="PANTHER" id="PTHR43591:SF110">
    <property type="entry name" value="RHODANESE DOMAIN-CONTAINING PROTEIN"/>
    <property type="match status" value="1"/>
</dbReference>
<sequence>MTKLKSEKMNSLELNMEKFNQGAADFEIWFKNNENIFLTELNALAKMVTKPEKCVSIGIGNGLFAEKLGIKRGVEPSHAMADLARARGIEVKAGKAEALPFADQSIEQILLGTILAYVEDKEKAVAEAYRVLKKGGEVIISILAAESSFALLYRLAFLEGHYRTMISPQYPYPMDFLAGTDWISSPELIAIMKKIGFKDLKFRQTLTKHPRYANEEVEESIPGYKKGDYVVIKGVK</sequence>
<evidence type="ECO:0000313" key="3">
    <source>
        <dbReference type="Proteomes" id="UP001199296"/>
    </source>
</evidence>
<dbReference type="GO" id="GO:0032259">
    <property type="term" value="P:methylation"/>
    <property type="evidence" value="ECO:0007669"/>
    <property type="project" value="UniProtKB-KW"/>
</dbReference>
<dbReference type="CDD" id="cd02440">
    <property type="entry name" value="AdoMet_MTases"/>
    <property type="match status" value="1"/>
</dbReference>
<name>A0AAW4WVH1_9FIRM</name>
<dbReference type="PANTHER" id="PTHR43591">
    <property type="entry name" value="METHYLTRANSFERASE"/>
    <property type="match status" value="1"/>
</dbReference>
<dbReference type="RefSeq" id="WP_229344401.1">
    <property type="nucleotide sequence ID" value="NZ_JAJFAT010000004.1"/>
</dbReference>
<dbReference type="SUPFAM" id="SSF53335">
    <property type="entry name" value="S-adenosyl-L-methionine-dependent methyltransferases"/>
    <property type="match status" value="1"/>
</dbReference>
<dbReference type="AlphaFoldDB" id="A0AAW4WVH1"/>
<evidence type="ECO:0000259" key="1">
    <source>
        <dbReference type="Pfam" id="PF08241"/>
    </source>
</evidence>
<protein>
    <submittedName>
        <fullName evidence="2">Class I SAM-dependent methyltransferase</fullName>
    </submittedName>
</protein>
<dbReference type="Gene3D" id="3.40.50.150">
    <property type="entry name" value="Vaccinia Virus protein VP39"/>
    <property type="match status" value="1"/>
</dbReference>
<evidence type="ECO:0000313" key="2">
    <source>
        <dbReference type="EMBL" id="MCC3144545.1"/>
    </source>
</evidence>
<dbReference type="InterPro" id="IPR013216">
    <property type="entry name" value="Methyltransf_11"/>
</dbReference>
<dbReference type="GO" id="GO:0008757">
    <property type="term" value="F:S-adenosylmethionine-dependent methyltransferase activity"/>
    <property type="evidence" value="ECO:0007669"/>
    <property type="project" value="InterPro"/>
</dbReference>
<accession>A0AAW4WVH1</accession>